<feature type="region of interest" description="Disordered" evidence="1">
    <location>
        <begin position="715"/>
        <end position="742"/>
    </location>
</feature>
<feature type="compositionally biased region" description="Low complexity" evidence="1">
    <location>
        <begin position="395"/>
        <end position="405"/>
    </location>
</feature>
<evidence type="ECO:0000256" key="1">
    <source>
        <dbReference type="SAM" id="MobiDB-lite"/>
    </source>
</evidence>
<feature type="region of interest" description="Disordered" evidence="1">
    <location>
        <begin position="385"/>
        <end position="405"/>
    </location>
</feature>
<dbReference type="PANTHER" id="PTHR12460">
    <property type="entry name" value="CYCLIN-DEPENDENT KINASE INHIBITOR-RELATED PROTEIN"/>
    <property type="match status" value="1"/>
</dbReference>
<dbReference type="EMBL" id="FNXT01000991">
    <property type="protein sequence ID" value="SZX70489.1"/>
    <property type="molecule type" value="Genomic_DNA"/>
</dbReference>
<sequence>MFALRPVLRLCRGICQSSHCPPARQGLGTGFRPISVPALQSRCFVRPGQHWLRPSTTVLAETSQQVLQYGSIHSAVATLSSLQSAADLSAAIAAAPSQAALQSLAAEAAAVPQQSWLAQEYKVQLLASLEQQEASALVKALTFYARLGPEHADLFQEAVPVLYNRLGQLSPKQLLRTLGAFAAAAQHSPAAYSQELFVAATEFLWEGLGQLEPCALADVAAAYAAVQHYDDDEDFFNGLAAAALQQLQAFCPEDLSRLVASLAELRFTAPELNAAALQQMAAQVEGWPLSCIGRLLGALAAVQANPDPCVLDRVAGHVSIVLRNLRTSTDGQRVLASLGARGSAAAAAKAAAAASKAGGELGTLPGTGMAAGSAGARVQSAGGAPTWQGFGMTRSSSSDAGSASSSSSAVSVAASSSGSRSSSTAANGAASIWAAANSSMGYYEYVEEQDNPLGPDYIMVTNYAPDGKVTTTYIKRSEAAAAAAASPSPSRPSSPSITTSSSSGDTSSSSSSSPSNSRPSSPSSAPRPTSSKASRGGLVLPPSSRALSSSSSSSSSSNSSGEGGSWTRQQQHQSLDECPVGNWQQASMAVPGDCRPVYDDAEALQAALVNLSWAFAMLGHLHSTLAKECFKGLALVAPEAFGDDQLAALWGAQLRYQQLGHVMLDPNPLLADSYSVFLKEISRAAPRTISLPSHLQPLAAANWLLHTVRAAPEYERHPQQEQQQHDGHGGHHPQQQQQLQQQHFSSWKFRDPAVLTQRGLEASVRQTLLHLGLPVGEPCITLDGVVRVGLPLKHSGVSVAWQVVPPAWCSRNPPYTPTAEAQAQKWALQYRGYTVLQVPFHEWSAVLDSGDVAVQAGYLQHMLNGLSVRIPRMSNF</sequence>
<evidence type="ECO:0000313" key="2">
    <source>
        <dbReference type="EMBL" id="SZX70489.1"/>
    </source>
</evidence>
<evidence type="ECO:0000313" key="3">
    <source>
        <dbReference type="Proteomes" id="UP000256970"/>
    </source>
</evidence>
<dbReference type="AlphaFoldDB" id="A0A383W023"/>
<gene>
    <name evidence="2" type="ORF">BQ4739_LOCUS10701</name>
</gene>
<name>A0A383W023_TETOB</name>
<feature type="compositionally biased region" description="Low complexity" evidence="1">
    <location>
        <begin position="482"/>
        <end position="534"/>
    </location>
</feature>
<protein>
    <recommendedName>
        <fullName evidence="4">RAP domain-containing protein</fullName>
    </recommendedName>
</protein>
<accession>A0A383W023</accession>
<dbReference type="Proteomes" id="UP000256970">
    <property type="component" value="Unassembled WGS sequence"/>
</dbReference>
<feature type="region of interest" description="Disordered" evidence="1">
    <location>
        <begin position="482"/>
        <end position="574"/>
    </location>
</feature>
<evidence type="ECO:0008006" key="4">
    <source>
        <dbReference type="Google" id="ProtNLM"/>
    </source>
</evidence>
<feature type="compositionally biased region" description="Basic and acidic residues" evidence="1">
    <location>
        <begin position="715"/>
        <end position="729"/>
    </location>
</feature>
<feature type="compositionally biased region" description="Low complexity" evidence="1">
    <location>
        <begin position="732"/>
        <end position="742"/>
    </location>
</feature>
<reference evidence="2 3" key="1">
    <citation type="submission" date="2016-10" db="EMBL/GenBank/DDBJ databases">
        <authorList>
            <person name="Cai Z."/>
        </authorList>
    </citation>
    <scope>NUCLEOTIDE SEQUENCE [LARGE SCALE GENOMIC DNA]</scope>
</reference>
<dbReference type="PANTHER" id="PTHR12460:SF38">
    <property type="entry name" value="KINETOPLAST-ASSOCIATED PROTEIN-LIKE PROTEIN"/>
    <property type="match status" value="1"/>
</dbReference>
<keyword evidence="3" id="KW-1185">Reference proteome</keyword>
<feature type="compositionally biased region" description="Low complexity" evidence="1">
    <location>
        <begin position="543"/>
        <end position="560"/>
    </location>
</feature>
<organism evidence="2 3">
    <name type="scientific">Tetradesmus obliquus</name>
    <name type="common">Green alga</name>
    <name type="synonym">Acutodesmus obliquus</name>
    <dbReference type="NCBI Taxonomy" id="3088"/>
    <lineage>
        <taxon>Eukaryota</taxon>
        <taxon>Viridiplantae</taxon>
        <taxon>Chlorophyta</taxon>
        <taxon>core chlorophytes</taxon>
        <taxon>Chlorophyceae</taxon>
        <taxon>CS clade</taxon>
        <taxon>Sphaeropleales</taxon>
        <taxon>Scenedesmaceae</taxon>
        <taxon>Tetradesmus</taxon>
    </lineage>
</organism>
<proteinExistence type="predicted"/>